<protein>
    <recommendedName>
        <fullName evidence="3">MarR family transcriptional regulator</fullName>
    </recommendedName>
</protein>
<gene>
    <name evidence="1" type="ORF">H6H00_27750</name>
</gene>
<name>A0A7G7MGD6_9PSEU</name>
<proteinExistence type="predicted"/>
<dbReference type="InterPro" id="IPR036388">
    <property type="entry name" value="WH-like_DNA-bd_sf"/>
</dbReference>
<dbReference type="Gene3D" id="1.10.10.10">
    <property type="entry name" value="Winged helix-like DNA-binding domain superfamily/Winged helix DNA-binding domain"/>
    <property type="match status" value="1"/>
</dbReference>
<reference evidence="1 2" key="1">
    <citation type="submission" date="2020-08" db="EMBL/GenBank/DDBJ databases">
        <authorList>
            <person name="Mo P."/>
        </authorList>
    </citation>
    <scope>NUCLEOTIDE SEQUENCE [LARGE SCALE GENOMIC DNA]</scope>
    <source>
        <strain evidence="1 2">CGMCC 4.1532</strain>
    </source>
</reference>
<evidence type="ECO:0008006" key="3">
    <source>
        <dbReference type="Google" id="ProtNLM"/>
    </source>
</evidence>
<sequence length="50" mass="5358">MELTGEGRAAFLRLRDAAVAFDARLRTGLDDADTAVPAGLLDRLRENVTG</sequence>
<dbReference type="Proteomes" id="UP000515728">
    <property type="component" value="Chromosome"/>
</dbReference>
<dbReference type="EMBL" id="CP060131">
    <property type="protein sequence ID" value="QNG51847.1"/>
    <property type="molecule type" value="Genomic_DNA"/>
</dbReference>
<dbReference type="RefSeq" id="WP_185718599.1">
    <property type="nucleotide sequence ID" value="NZ_BAAAWI010000001.1"/>
</dbReference>
<dbReference type="AlphaFoldDB" id="A0A7G7MGD6"/>
<keyword evidence="2" id="KW-1185">Reference proteome</keyword>
<organism evidence="1 2">
    <name type="scientific">Pseudonocardia petroleophila</name>
    <dbReference type="NCBI Taxonomy" id="37331"/>
    <lineage>
        <taxon>Bacteria</taxon>
        <taxon>Bacillati</taxon>
        <taxon>Actinomycetota</taxon>
        <taxon>Actinomycetes</taxon>
        <taxon>Pseudonocardiales</taxon>
        <taxon>Pseudonocardiaceae</taxon>
        <taxon>Pseudonocardia</taxon>
    </lineage>
</organism>
<evidence type="ECO:0000313" key="1">
    <source>
        <dbReference type="EMBL" id="QNG51847.1"/>
    </source>
</evidence>
<evidence type="ECO:0000313" key="2">
    <source>
        <dbReference type="Proteomes" id="UP000515728"/>
    </source>
</evidence>
<accession>A0A7G7MGD6</accession>
<dbReference type="KEGG" id="ppel:H6H00_27750"/>